<gene>
    <name evidence="6" type="ORF">BSZ36_08285</name>
</gene>
<dbReference type="Gene3D" id="3.50.50.60">
    <property type="entry name" value="FAD/NAD(P)-binding domain"/>
    <property type="match status" value="1"/>
</dbReference>
<dbReference type="AlphaFoldDB" id="A0A259TZG2"/>
<sequence>MTTRPQSDPHRTDIRALVIGAGPAGLMAAEVLSEAGVSVVVADQMPTPARKFLMAGKSGLNLTKEDDRFTQTYGAVSPAFARAISAFGLPEVTQWATGLGQEVFVGSTGRVFPVAMKASPLLRAWLGRLDARGVQLRTRWRWTGWRDGRSLFDTPEGPQEIRADVTILAMGGASWRRLGSDGAWAARFPDRVAPFGAANVGLRVEWSAHMARWHGAPIKGVAWHAGELSSRGEAVIAATGLEGGGIYSVSRAVREGAPLAVDLLPDLSPEAIRERLAGLSPKQSLATRLRKALRIEGARAALLNEFGRPFGSDLASTIKALPINHAGLMPMDDAISTSGGLRFSALDGFRLKDHDCVYAAGEMLDWEAPTGGWLITGCLATGRAAALQALADLGVEAGA</sequence>
<evidence type="ECO:0000256" key="2">
    <source>
        <dbReference type="ARBA" id="ARBA00022630"/>
    </source>
</evidence>
<dbReference type="InterPro" id="IPR022460">
    <property type="entry name" value="Flavoprotein_PP4765"/>
</dbReference>
<dbReference type="NCBIfam" id="TIGR00275">
    <property type="entry name" value="aminoacetone oxidase family FAD-binding enzyme"/>
    <property type="match status" value="1"/>
</dbReference>
<dbReference type="OrthoDB" id="5288829at2"/>
<dbReference type="Gene3D" id="1.10.8.260">
    <property type="entry name" value="HI0933 insert domain-like"/>
    <property type="match status" value="1"/>
</dbReference>
<dbReference type="InterPro" id="IPR023166">
    <property type="entry name" value="BaiN-like_dom_sf"/>
</dbReference>
<evidence type="ECO:0000313" key="7">
    <source>
        <dbReference type="Proteomes" id="UP000216446"/>
    </source>
</evidence>
<dbReference type="SUPFAM" id="SSF51905">
    <property type="entry name" value="FAD/NAD(P)-binding domain"/>
    <property type="match status" value="1"/>
</dbReference>
<evidence type="ECO:0000256" key="1">
    <source>
        <dbReference type="ARBA" id="ARBA00001974"/>
    </source>
</evidence>
<dbReference type="InParanoid" id="A0A259TZG2"/>
<dbReference type="InterPro" id="IPR057661">
    <property type="entry name" value="RsdA/BaiN/AoA(So)_Rossmann"/>
</dbReference>
<proteinExistence type="predicted"/>
<feature type="domain" description="RsdA/BaiN/AoA(So)-like insert" evidence="5">
    <location>
        <begin position="197"/>
        <end position="335"/>
    </location>
</feature>
<evidence type="ECO:0000256" key="3">
    <source>
        <dbReference type="ARBA" id="ARBA00022827"/>
    </source>
</evidence>
<dbReference type="PANTHER" id="PTHR42887:SF1">
    <property type="entry name" value="BLR3961 PROTEIN"/>
    <property type="match status" value="1"/>
</dbReference>
<evidence type="ECO:0000259" key="5">
    <source>
        <dbReference type="Pfam" id="PF22780"/>
    </source>
</evidence>
<reference evidence="6 7" key="1">
    <citation type="submission" date="2016-11" db="EMBL/GenBank/DDBJ databases">
        <title>Study of marine rhodopsin-containing bacteria.</title>
        <authorList>
            <person name="Yoshizawa S."/>
            <person name="Kumagai Y."/>
            <person name="Kogure K."/>
        </authorList>
    </citation>
    <scope>NUCLEOTIDE SEQUENCE [LARGE SCALE GENOMIC DNA]</scope>
    <source>
        <strain evidence="6 7">SG-29</strain>
    </source>
</reference>
<dbReference type="InterPro" id="IPR036188">
    <property type="entry name" value="FAD/NAD-bd_sf"/>
</dbReference>
<dbReference type="PANTHER" id="PTHR42887">
    <property type="entry name" value="OS12G0638800 PROTEIN"/>
    <property type="match status" value="1"/>
</dbReference>
<accession>A0A259TZG2</accession>
<dbReference type="EMBL" id="MQWB01000001">
    <property type="protein sequence ID" value="OZC02968.1"/>
    <property type="molecule type" value="Genomic_DNA"/>
</dbReference>
<keyword evidence="7" id="KW-1185">Reference proteome</keyword>
<evidence type="ECO:0000259" key="4">
    <source>
        <dbReference type="Pfam" id="PF03486"/>
    </source>
</evidence>
<dbReference type="NCBIfam" id="TIGR03862">
    <property type="entry name" value="flavo_PP4765"/>
    <property type="match status" value="1"/>
</dbReference>
<dbReference type="SUPFAM" id="SSF160996">
    <property type="entry name" value="HI0933 insert domain-like"/>
    <property type="match status" value="1"/>
</dbReference>
<dbReference type="Proteomes" id="UP000216446">
    <property type="component" value="Unassembled WGS sequence"/>
</dbReference>
<dbReference type="Pfam" id="PF03486">
    <property type="entry name" value="HI0933_like"/>
    <property type="match status" value="1"/>
</dbReference>
<organism evidence="6 7">
    <name type="scientific">Rubricoccus marinus</name>
    <dbReference type="NCBI Taxonomy" id="716817"/>
    <lineage>
        <taxon>Bacteria</taxon>
        <taxon>Pseudomonadati</taxon>
        <taxon>Rhodothermota</taxon>
        <taxon>Rhodothermia</taxon>
        <taxon>Rhodothermales</taxon>
        <taxon>Rubricoccaceae</taxon>
        <taxon>Rubricoccus</taxon>
    </lineage>
</organism>
<comment type="caution">
    <text evidence="6">The sequence shown here is derived from an EMBL/GenBank/DDBJ whole genome shotgun (WGS) entry which is preliminary data.</text>
</comment>
<dbReference type="InterPro" id="IPR004792">
    <property type="entry name" value="BaiN-like"/>
</dbReference>
<feature type="domain" description="RsdA/BaiN/AoA(So)-like Rossmann fold-like" evidence="4">
    <location>
        <begin position="16"/>
        <end position="386"/>
    </location>
</feature>
<protein>
    <submittedName>
        <fullName evidence="6">NAD(FAD)-utilizing dehydrogenase</fullName>
    </submittedName>
</protein>
<keyword evidence="2" id="KW-0285">Flavoprotein</keyword>
<evidence type="ECO:0000313" key="6">
    <source>
        <dbReference type="EMBL" id="OZC02968.1"/>
    </source>
</evidence>
<dbReference type="Pfam" id="PF22780">
    <property type="entry name" value="HI0933_like_1st"/>
    <property type="match status" value="1"/>
</dbReference>
<name>A0A259TZG2_9BACT</name>
<comment type="cofactor">
    <cofactor evidence="1">
        <name>FAD</name>
        <dbReference type="ChEBI" id="CHEBI:57692"/>
    </cofactor>
</comment>
<keyword evidence="3" id="KW-0274">FAD</keyword>
<dbReference type="RefSeq" id="WP_094547770.1">
    <property type="nucleotide sequence ID" value="NZ_MQWB01000001.1"/>
</dbReference>
<dbReference type="InterPro" id="IPR055178">
    <property type="entry name" value="RsdA/BaiN/AoA(So)-like_dom"/>
</dbReference>
<dbReference type="Gene3D" id="2.40.30.10">
    <property type="entry name" value="Translation factors"/>
    <property type="match status" value="1"/>
</dbReference>